<dbReference type="Pfam" id="PF13560">
    <property type="entry name" value="HTH_31"/>
    <property type="match status" value="1"/>
</dbReference>
<name>A0A6G3QYF7_9ACTN</name>
<reference evidence="2" key="1">
    <citation type="submission" date="2020-01" db="EMBL/GenBank/DDBJ databases">
        <title>Insect and environment-associated Actinomycetes.</title>
        <authorList>
            <person name="Currrie C."/>
            <person name="Chevrette M."/>
            <person name="Carlson C."/>
            <person name="Stubbendieck R."/>
            <person name="Wendt-Pienkowski E."/>
        </authorList>
    </citation>
    <scope>NUCLEOTIDE SEQUENCE</scope>
    <source>
        <strain evidence="2">SID14436</strain>
    </source>
</reference>
<evidence type="ECO:0000313" key="2">
    <source>
        <dbReference type="EMBL" id="NEA88411.1"/>
    </source>
</evidence>
<dbReference type="GO" id="GO:0003677">
    <property type="term" value="F:DNA binding"/>
    <property type="evidence" value="ECO:0007669"/>
    <property type="project" value="InterPro"/>
</dbReference>
<dbReference type="RefSeq" id="WP_164334627.1">
    <property type="nucleotide sequence ID" value="NZ_JAAGMD010000584.1"/>
</dbReference>
<dbReference type="PANTHER" id="PTHR35010:SF2">
    <property type="entry name" value="BLL4672 PROTEIN"/>
    <property type="match status" value="1"/>
</dbReference>
<feature type="domain" description="HTH cro/C1-type" evidence="1">
    <location>
        <begin position="29"/>
        <end position="80"/>
    </location>
</feature>
<accession>A0A6G3QYF7</accession>
<evidence type="ECO:0000259" key="1">
    <source>
        <dbReference type="PROSITE" id="PS50943"/>
    </source>
</evidence>
<proteinExistence type="predicted"/>
<dbReference type="PANTHER" id="PTHR35010">
    <property type="entry name" value="BLL4672 PROTEIN-RELATED"/>
    <property type="match status" value="1"/>
</dbReference>
<dbReference type="SMART" id="SM00530">
    <property type="entry name" value="HTH_XRE"/>
    <property type="match status" value="1"/>
</dbReference>
<dbReference type="Pfam" id="PF17765">
    <property type="entry name" value="MLTR_LBD"/>
    <property type="match status" value="1"/>
</dbReference>
<dbReference type="Gene3D" id="1.10.260.40">
    <property type="entry name" value="lambda repressor-like DNA-binding domains"/>
    <property type="match status" value="1"/>
</dbReference>
<dbReference type="CDD" id="cd00093">
    <property type="entry name" value="HTH_XRE"/>
    <property type="match status" value="1"/>
</dbReference>
<dbReference type="SUPFAM" id="SSF47413">
    <property type="entry name" value="lambda repressor-like DNA-binding domains"/>
    <property type="match status" value="1"/>
</dbReference>
<dbReference type="InterPro" id="IPR010982">
    <property type="entry name" value="Lambda_DNA-bd_dom_sf"/>
</dbReference>
<dbReference type="InterPro" id="IPR041413">
    <property type="entry name" value="MLTR_LBD"/>
</dbReference>
<protein>
    <submittedName>
        <fullName evidence="2">Helix-turn-helix domain-containing protein</fullName>
    </submittedName>
</protein>
<dbReference type="PROSITE" id="PS50943">
    <property type="entry name" value="HTH_CROC1"/>
    <property type="match status" value="1"/>
</dbReference>
<dbReference type="Gene3D" id="3.30.450.180">
    <property type="match status" value="1"/>
</dbReference>
<dbReference type="AlphaFoldDB" id="A0A6G3QYF7"/>
<gene>
    <name evidence="2" type="ORF">G3I53_20815</name>
</gene>
<dbReference type="InterPro" id="IPR001387">
    <property type="entry name" value="Cro/C1-type_HTH"/>
</dbReference>
<comment type="caution">
    <text evidence="2">The sequence shown here is derived from an EMBL/GenBank/DDBJ whole genome shotgun (WGS) entry which is preliminary data.</text>
</comment>
<sequence>MGTPLGDFIRVKRDSIQPEQLGLPDHGRRRSPGLRRSDVAVRAGISVEYLTRIEQGRDRNPSVAVLHALGDALALNTAEREHLRYLAKVTGDECTGRLGPEPARREVRPSVLETLRLLEPGIAVVTNRLGDLLAWTAAYEALADGTGLLEGDAPNLTRYVFTDARARTYFADWETVADEQAFDLWQGPTAEKAERLAAELAPAAGPEFAERMNRHKVPERGVLRLRHPTAGDLRLRRELLELASDAQLLLVLLPDDEATAAAVARLREQTGHGRLRAIS</sequence>
<organism evidence="2">
    <name type="scientific">Streptomyces sp. SID14436</name>
    <dbReference type="NCBI Taxonomy" id="2706070"/>
    <lineage>
        <taxon>Bacteria</taxon>
        <taxon>Bacillati</taxon>
        <taxon>Actinomycetota</taxon>
        <taxon>Actinomycetes</taxon>
        <taxon>Kitasatosporales</taxon>
        <taxon>Streptomycetaceae</taxon>
        <taxon>Streptomyces</taxon>
    </lineage>
</organism>
<dbReference type="EMBL" id="JAAGMD010000584">
    <property type="protein sequence ID" value="NEA88411.1"/>
    <property type="molecule type" value="Genomic_DNA"/>
</dbReference>